<evidence type="ECO:0000313" key="2">
    <source>
        <dbReference type="EMBL" id="QIX19982.1"/>
    </source>
</evidence>
<evidence type="ECO:0000313" key="1">
    <source>
        <dbReference type="EMBL" id="NRF17989.1"/>
    </source>
</evidence>
<dbReference type="AlphaFoldDB" id="A0A6H0ZGK6"/>
<protein>
    <submittedName>
        <fullName evidence="2">Aspartate/glutamate racemase family protein</fullName>
    </submittedName>
</protein>
<evidence type="ECO:0000313" key="3">
    <source>
        <dbReference type="Proteomes" id="UP000500870"/>
    </source>
</evidence>
<reference evidence="1" key="1">
    <citation type="submission" date="2019-07" db="EMBL/GenBank/DDBJ databases">
        <title>FDA dAtabase for Regulatory Grade micrObial Sequences (FDA-ARGOS): Supporting development and validation of Infectious Disease Dx tests.</title>
        <authorList>
            <person name="Bachman M."/>
            <person name="Young C."/>
            <person name="Tallon L."/>
            <person name="Sadzewicz L."/>
            <person name="Vavikolanu K."/>
            <person name="Mehta A."/>
            <person name="Aluvathingal J."/>
            <person name="Nadendla S."/>
            <person name="Nandy P."/>
            <person name="Geyer C."/>
            <person name="Yan Y."/>
            <person name="Sichtig H."/>
        </authorList>
    </citation>
    <scope>NUCLEOTIDE SEQUENCE</scope>
    <source>
        <strain evidence="1">FDAARGOS_618</strain>
        <plasmid evidence="1">unnamed2</plasmid>
    </source>
</reference>
<dbReference type="Gene3D" id="3.40.50.12500">
    <property type="match status" value="1"/>
</dbReference>
<proteinExistence type="predicted"/>
<keyword evidence="4" id="KW-1185">Reference proteome</keyword>
<dbReference type="EMBL" id="JABRWM010000002">
    <property type="protein sequence ID" value="NRF17989.1"/>
    <property type="molecule type" value="Genomic_DNA"/>
</dbReference>
<geneLocation type="plasmid" evidence="1">
    <name>unnamed2</name>
</geneLocation>
<accession>A0A6H0ZGK6</accession>
<organism evidence="2 3">
    <name type="scientific">Agrobacterium pusense</name>
    <dbReference type="NCBI Taxonomy" id="648995"/>
    <lineage>
        <taxon>Bacteria</taxon>
        <taxon>Pseudomonadati</taxon>
        <taxon>Pseudomonadota</taxon>
        <taxon>Alphaproteobacteria</taxon>
        <taxon>Hyphomicrobiales</taxon>
        <taxon>Rhizobiaceae</taxon>
        <taxon>Rhizobium/Agrobacterium group</taxon>
        <taxon>Agrobacterium</taxon>
    </lineage>
</organism>
<dbReference type="RefSeq" id="WP_052820729.1">
    <property type="nucleotide sequence ID" value="NZ_CP050897.1"/>
</dbReference>
<dbReference type="NCBIfam" id="NF005679">
    <property type="entry name" value="PRK07475.1"/>
    <property type="match status" value="1"/>
</dbReference>
<name>A0A6H0ZGK6_9HYPH</name>
<dbReference type="InterPro" id="IPR053714">
    <property type="entry name" value="Iso_Racemase_Enz_sf"/>
</dbReference>
<dbReference type="Proteomes" id="UP001155820">
    <property type="component" value="Unassembled WGS sequence"/>
</dbReference>
<reference evidence="2 3" key="2">
    <citation type="submission" date="2020-04" db="EMBL/GenBank/DDBJ databases">
        <title>FDA dAtabase for Regulatory Grade micrObial Sequences (FDA-ARGOS): Supporting development and validation of Infectious Disease Dx tests.</title>
        <authorList>
            <person name="Sciortino C."/>
            <person name="Tallon L."/>
            <person name="Sadzewicz L."/>
            <person name="Vavikolanu K."/>
            <person name="Mehta A."/>
            <person name="Aluvathingal J."/>
            <person name="Nadendla S."/>
            <person name="Nandy P."/>
            <person name="Geyer C."/>
            <person name="Yan Y."/>
            <person name="Sichtig H."/>
        </authorList>
    </citation>
    <scope>NUCLEOTIDE SEQUENCE [LARGE SCALE GENOMIC DNA]</scope>
    <source>
        <strain evidence="2 3">FDAARGOS_633</strain>
        <plasmid evidence="2 3">unnamed1</plasmid>
    </source>
</reference>
<gene>
    <name evidence="1" type="ORF">FOB26_02335</name>
    <name evidence="2" type="ORF">FOB41_02080</name>
</gene>
<geneLocation type="plasmid" evidence="2 3">
    <name>unnamed1</name>
</geneLocation>
<sequence>MNEQTVSAPYRSQSQVRGRPVFGTTLGIIILDTRFRRFAGDIGFAGSFPFPVQYALAKGVANGAKIQLDENTVQIFRKAIDELVAIGVDGIATSCGFLAIMQPQLQAYSPVPIVTSSLLQIPLIERILPSQKRVGILTADADALTEVHLSGAGVCVPTAIAGLPEDSTFRLNMLIGNTIIDRHEQEREVLTAIDKLISDHNDIGAILLECTNLAPYAATIEANFGLPVYDIMTMLRWFYSGLRPRRYE</sequence>
<keyword evidence="2" id="KW-0614">Plasmid</keyword>
<dbReference type="EMBL" id="CP050897">
    <property type="protein sequence ID" value="QIX19982.1"/>
    <property type="molecule type" value="Genomic_DNA"/>
</dbReference>
<dbReference type="Proteomes" id="UP000500870">
    <property type="component" value="Plasmid unnamed1"/>
</dbReference>
<evidence type="ECO:0000313" key="4">
    <source>
        <dbReference type="Proteomes" id="UP001155820"/>
    </source>
</evidence>